<dbReference type="Proteomes" id="UP000290261">
    <property type="component" value="Unassembled WGS sequence"/>
</dbReference>
<dbReference type="AlphaFoldDB" id="A0A444VJK9"/>
<dbReference type="RefSeq" id="WP_129655325.1">
    <property type="nucleotide sequence ID" value="NZ_ML142912.1"/>
</dbReference>
<evidence type="ECO:0000313" key="6">
    <source>
        <dbReference type="EMBL" id="RYC50910.1"/>
    </source>
</evidence>
<proteinExistence type="predicted"/>
<dbReference type="PANTHER" id="PTHR30249">
    <property type="entry name" value="PUTATIVE SEROTONIN TRANSPORTER"/>
    <property type="match status" value="1"/>
</dbReference>
<feature type="transmembrane region" description="Helical" evidence="5">
    <location>
        <begin position="6"/>
        <end position="22"/>
    </location>
</feature>
<reference evidence="6 7" key="1">
    <citation type="submission" date="2014-04" db="EMBL/GenBank/DDBJ databases">
        <title>Whole genome of Muricauda olearia.</title>
        <authorList>
            <person name="Zhang X.-H."/>
            <person name="Tang K."/>
        </authorList>
    </citation>
    <scope>NUCLEOTIDE SEQUENCE [LARGE SCALE GENOMIC DNA]</scope>
    <source>
        <strain evidence="6 7">Th120</strain>
    </source>
</reference>
<feature type="transmembrane region" description="Helical" evidence="5">
    <location>
        <begin position="93"/>
        <end position="116"/>
    </location>
</feature>
<keyword evidence="4 5" id="KW-0472">Membrane</keyword>
<evidence type="ECO:0000256" key="2">
    <source>
        <dbReference type="ARBA" id="ARBA00022692"/>
    </source>
</evidence>
<feature type="transmembrane region" description="Helical" evidence="5">
    <location>
        <begin position="29"/>
        <end position="51"/>
    </location>
</feature>
<organism evidence="6 7">
    <name type="scientific">Flagellimonas olearia</name>
    <dbReference type="NCBI Taxonomy" id="552546"/>
    <lineage>
        <taxon>Bacteria</taxon>
        <taxon>Pseudomonadati</taxon>
        <taxon>Bacteroidota</taxon>
        <taxon>Flavobacteriia</taxon>
        <taxon>Flavobacteriales</taxon>
        <taxon>Flavobacteriaceae</taxon>
        <taxon>Flagellimonas</taxon>
    </lineage>
</organism>
<accession>A0A444VJK9</accession>
<dbReference type="GO" id="GO:0016020">
    <property type="term" value="C:membrane"/>
    <property type="evidence" value="ECO:0007669"/>
    <property type="project" value="UniProtKB-SubCell"/>
</dbReference>
<keyword evidence="7" id="KW-1185">Reference proteome</keyword>
<feature type="transmembrane region" description="Helical" evidence="5">
    <location>
        <begin position="63"/>
        <end position="81"/>
    </location>
</feature>
<comment type="subcellular location">
    <subcellularLocation>
        <location evidence="1">Membrane</location>
        <topology evidence="1">Multi-pass membrane protein</topology>
    </subcellularLocation>
</comment>
<feature type="transmembrane region" description="Helical" evidence="5">
    <location>
        <begin position="205"/>
        <end position="226"/>
    </location>
</feature>
<sequence>MKAFIALPVVWVFLTLAVFFMAQRLHKRVGWAVTTPILVTILVLILFLSLFDIDFETYDNGGKFLSFFLGPSVVALGVLFYEKLDEIKSNLMPFCISVCIGGLSSILSLIFILLAFKAPEILIRSLAPKSVTTPIAIEVAKSVGGVPSITAGVVIAVGIFGNAFGIHILKLLGITSKTAIGTALGTASHGIGTARALEESKLAGVYSGLALCVNGLVTAIATPFIIEWWMG</sequence>
<evidence type="ECO:0000256" key="5">
    <source>
        <dbReference type="SAM" id="Phobius"/>
    </source>
</evidence>
<keyword evidence="3 5" id="KW-1133">Transmembrane helix</keyword>
<evidence type="ECO:0000256" key="1">
    <source>
        <dbReference type="ARBA" id="ARBA00004141"/>
    </source>
</evidence>
<evidence type="ECO:0000313" key="7">
    <source>
        <dbReference type="Proteomes" id="UP000290261"/>
    </source>
</evidence>
<keyword evidence="2 5" id="KW-0812">Transmembrane</keyword>
<protein>
    <submittedName>
        <fullName evidence="6">LrgB</fullName>
    </submittedName>
</protein>
<gene>
    <name evidence="6" type="ORF">DN53_17520</name>
</gene>
<feature type="transmembrane region" description="Helical" evidence="5">
    <location>
        <begin position="149"/>
        <end position="169"/>
    </location>
</feature>
<dbReference type="Pfam" id="PF04172">
    <property type="entry name" value="LrgB"/>
    <property type="match status" value="1"/>
</dbReference>
<dbReference type="InterPro" id="IPR007300">
    <property type="entry name" value="CidB/LrgB"/>
</dbReference>
<evidence type="ECO:0000256" key="4">
    <source>
        <dbReference type="ARBA" id="ARBA00023136"/>
    </source>
</evidence>
<comment type="caution">
    <text evidence="6">The sequence shown here is derived from an EMBL/GenBank/DDBJ whole genome shotgun (WGS) entry which is preliminary data.</text>
</comment>
<dbReference type="EMBL" id="JJMP01000008">
    <property type="protein sequence ID" value="RYC50910.1"/>
    <property type="molecule type" value="Genomic_DNA"/>
</dbReference>
<evidence type="ECO:0000256" key="3">
    <source>
        <dbReference type="ARBA" id="ARBA00022989"/>
    </source>
</evidence>
<name>A0A444VJK9_9FLAO</name>
<dbReference type="PANTHER" id="PTHR30249:SF0">
    <property type="entry name" value="PLASTIDAL GLYCOLATE_GLYCERATE TRANSLOCATOR 1, CHLOROPLASTIC"/>
    <property type="match status" value="1"/>
</dbReference>